<dbReference type="PANTHER" id="PTHR33511">
    <property type="entry name" value="OS06G0632400 PROTEIN"/>
    <property type="match status" value="1"/>
</dbReference>
<accession>A0AAE1JMH4</accession>
<keyword evidence="2" id="KW-1185">Reference proteome</keyword>
<reference evidence="1" key="1">
    <citation type="submission" date="2023-10" db="EMBL/GenBank/DDBJ databases">
        <title>Chromosome-level genome of the transformable northern wattle, Acacia crassicarpa.</title>
        <authorList>
            <person name="Massaro I."/>
            <person name="Sinha N.R."/>
            <person name="Poethig S."/>
            <person name="Leichty A.R."/>
        </authorList>
    </citation>
    <scope>NUCLEOTIDE SEQUENCE</scope>
    <source>
        <strain evidence="1">Acra3RX</strain>
        <tissue evidence="1">Leaf</tissue>
    </source>
</reference>
<protein>
    <submittedName>
        <fullName evidence="1">Uncharacterized protein</fullName>
    </submittedName>
</protein>
<gene>
    <name evidence="1" type="ORF">QN277_021778</name>
</gene>
<proteinExistence type="predicted"/>
<dbReference type="EMBL" id="JAWXYG010000005">
    <property type="protein sequence ID" value="KAK4273360.1"/>
    <property type="molecule type" value="Genomic_DNA"/>
</dbReference>
<dbReference type="AlphaFoldDB" id="A0AAE1JMH4"/>
<evidence type="ECO:0000313" key="1">
    <source>
        <dbReference type="EMBL" id="KAK4273360.1"/>
    </source>
</evidence>
<sequence length="92" mass="10471">MGGSNNRQRKSSSGFMSVFSMFKSNKKNRGGYYDSYDDGTKARKMWHSDEDWGRWGVAEPGIDIKAEAFIARHKQRVSESERFEIDPAATDA</sequence>
<dbReference type="Proteomes" id="UP001293593">
    <property type="component" value="Unassembled WGS sequence"/>
</dbReference>
<evidence type="ECO:0000313" key="2">
    <source>
        <dbReference type="Proteomes" id="UP001293593"/>
    </source>
</evidence>
<name>A0AAE1JMH4_9FABA</name>
<organism evidence="1 2">
    <name type="scientific">Acacia crassicarpa</name>
    <name type="common">northern wattle</name>
    <dbReference type="NCBI Taxonomy" id="499986"/>
    <lineage>
        <taxon>Eukaryota</taxon>
        <taxon>Viridiplantae</taxon>
        <taxon>Streptophyta</taxon>
        <taxon>Embryophyta</taxon>
        <taxon>Tracheophyta</taxon>
        <taxon>Spermatophyta</taxon>
        <taxon>Magnoliopsida</taxon>
        <taxon>eudicotyledons</taxon>
        <taxon>Gunneridae</taxon>
        <taxon>Pentapetalae</taxon>
        <taxon>rosids</taxon>
        <taxon>fabids</taxon>
        <taxon>Fabales</taxon>
        <taxon>Fabaceae</taxon>
        <taxon>Caesalpinioideae</taxon>
        <taxon>mimosoid clade</taxon>
        <taxon>Acacieae</taxon>
        <taxon>Acacia</taxon>
    </lineage>
</organism>
<comment type="caution">
    <text evidence="1">The sequence shown here is derived from an EMBL/GenBank/DDBJ whole genome shotgun (WGS) entry which is preliminary data.</text>
</comment>